<feature type="domain" description="BZIP" evidence="4">
    <location>
        <begin position="389"/>
        <end position="404"/>
    </location>
</feature>
<dbReference type="GO" id="GO:0000976">
    <property type="term" value="F:transcription cis-regulatory region binding"/>
    <property type="evidence" value="ECO:0007669"/>
    <property type="project" value="InterPro"/>
</dbReference>
<evidence type="ECO:0000256" key="1">
    <source>
        <dbReference type="ARBA" id="ARBA00004123"/>
    </source>
</evidence>
<dbReference type="Pfam" id="PF00170">
    <property type="entry name" value="bZIP_1"/>
    <property type="match status" value="1"/>
</dbReference>
<feature type="region of interest" description="Disordered" evidence="3">
    <location>
        <begin position="342"/>
        <end position="389"/>
    </location>
</feature>
<feature type="compositionally biased region" description="Acidic residues" evidence="3">
    <location>
        <begin position="295"/>
        <end position="304"/>
    </location>
</feature>
<dbReference type="InterPro" id="IPR050936">
    <property type="entry name" value="AP-1-like"/>
</dbReference>
<evidence type="ECO:0000259" key="4">
    <source>
        <dbReference type="PROSITE" id="PS00036"/>
    </source>
</evidence>
<feature type="compositionally biased region" description="Polar residues" evidence="3">
    <location>
        <begin position="247"/>
        <end position="269"/>
    </location>
</feature>
<keyword evidence="2" id="KW-0539">Nucleus</keyword>
<evidence type="ECO:0000256" key="3">
    <source>
        <dbReference type="SAM" id="MobiDB-lite"/>
    </source>
</evidence>
<dbReference type="PANTHER" id="PTHR40621:SF10">
    <property type="entry name" value="BZIP DOMAIN-CONTAINING PROTEIN"/>
    <property type="match status" value="1"/>
</dbReference>
<dbReference type="InterPro" id="IPR004827">
    <property type="entry name" value="bZIP"/>
</dbReference>
<feature type="compositionally biased region" description="Low complexity" evidence="3">
    <location>
        <begin position="273"/>
        <end position="292"/>
    </location>
</feature>
<feature type="region of interest" description="Disordered" evidence="3">
    <location>
        <begin position="484"/>
        <end position="508"/>
    </location>
</feature>
<feature type="compositionally biased region" description="Basic and acidic residues" evidence="3">
    <location>
        <begin position="373"/>
        <end position="389"/>
    </location>
</feature>
<dbReference type="SMART" id="SM00338">
    <property type="entry name" value="BRLZ"/>
    <property type="match status" value="1"/>
</dbReference>
<dbReference type="PROSITE" id="PS00036">
    <property type="entry name" value="BZIP_BASIC"/>
    <property type="match status" value="1"/>
</dbReference>
<organism evidence="5 6">
    <name type="scientific">Dioszegia hungarica</name>
    <dbReference type="NCBI Taxonomy" id="4972"/>
    <lineage>
        <taxon>Eukaryota</taxon>
        <taxon>Fungi</taxon>
        <taxon>Dikarya</taxon>
        <taxon>Basidiomycota</taxon>
        <taxon>Agaricomycotina</taxon>
        <taxon>Tremellomycetes</taxon>
        <taxon>Tremellales</taxon>
        <taxon>Bulleribasidiaceae</taxon>
        <taxon>Dioszegia</taxon>
    </lineage>
</organism>
<dbReference type="GeneID" id="77727959"/>
<dbReference type="GO" id="GO:0001228">
    <property type="term" value="F:DNA-binding transcription activator activity, RNA polymerase II-specific"/>
    <property type="evidence" value="ECO:0007669"/>
    <property type="project" value="TreeGrafter"/>
</dbReference>
<evidence type="ECO:0000256" key="2">
    <source>
        <dbReference type="ARBA" id="ARBA00023242"/>
    </source>
</evidence>
<dbReference type="EMBL" id="JAKWFO010000005">
    <property type="protein sequence ID" value="KAI9636409.1"/>
    <property type="molecule type" value="Genomic_DNA"/>
</dbReference>
<dbReference type="PANTHER" id="PTHR40621">
    <property type="entry name" value="TRANSCRIPTION FACTOR KAPC-RELATED"/>
    <property type="match status" value="1"/>
</dbReference>
<evidence type="ECO:0000313" key="6">
    <source>
        <dbReference type="Proteomes" id="UP001164286"/>
    </source>
</evidence>
<protein>
    <recommendedName>
        <fullName evidence="4">BZIP domain-containing protein</fullName>
    </recommendedName>
</protein>
<sequence>MSTSQLSPTLTATSSTSRAKTDIDGLTDLDIAMDGMDGVSIPNIDDLFNFDAYDSNNDAHSQATESPNRTPSPHPAAHSPLAVPYSPTFDFNNSSVDFSSFDFMNEKDDSYNAVAGPSSFPNTFTPIVQPLPVPQPAFVVKEEPVDHWADQPMTGGISVQATAVPVLDASSAVPAVPDFSALPLDQQAALQQFLFNIIAFQAKQPVYNGGMGGMGMVPQSVAIVTPTTVEPSMLFSHGAPDPAGMQQGFNPTQPVAGPSTASTTGNTPGLTVGGSSSSATAPSVAARRVSAAQAEEGEDEEDLISIEPHEQRSARAESSFSYGADEVDPISRLDRLAPLSSIFSAGKGKGGKKGGGLSSVVRQEDEDIDDDDSWRPSPEEYKKLSSKEKRQLRNKLSARAFRNRRKDYIGTLEGHIRERDGVIDDMRAELVTSRSENHDLRKELAALKASTMGILHPASAGTAETPAPAILQSFSLSPNITLPATAGPSQPKKSAPTPVFNPRKDIGIDSKTRWGNENLFGGGSTICHTLLMPDVAAGTAESTPSQASASPFNLPRANINPRIASSVAPPVQVNLQATADGTDLSNASFADWSESNAFSMRSMDSYRMQMWGRLAREAASDKAGLAGAVRPKFLLEPTTPSPEAVSPADIPLPKSTAAHLAAVSAAHITSKLAASFWAAFQSPTSTVDTDKLTAVVTGKARLRIVVNEESEKKQQQAQDEMIAALGGLKLQAGKEAGWREVPSAVGAREDPLRALGGMLGVCRGMGMGIPTRV</sequence>
<comment type="caution">
    <text evidence="5">The sequence shown here is derived from an EMBL/GenBank/DDBJ whole genome shotgun (WGS) entry which is preliminary data.</text>
</comment>
<name>A0AA38HB92_9TREE</name>
<dbReference type="InterPro" id="IPR046347">
    <property type="entry name" value="bZIP_sf"/>
</dbReference>
<proteinExistence type="predicted"/>
<reference evidence="5" key="1">
    <citation type="journal article" date="2022" name="G3 (Bethesda)">
        <title>High quality genome of the basidiomycete yeast Dioszegia hungarica PDD-24b-2 isolated from cloud water.</title>
        <authorList>
            <person name="Jarrige D."/>
            <person name="Haridas S."/>
            <person name="Bleykasten-Grosshans C."/>
            <person name="Joly M."/>
            <person name="Nadalig T."/>
            <person name="Sancelme M."/>
            <person name="Vuilleumier S."/>
            <person name="Grigoriev I.V."/>
            <person name="Amato P."/>
            <person name="Bringel F."/>
        </authorList>
    </citation>
    <scope>NUCLEOTIDE SEQUENCE</scope>
    <source>
        <strain evidence="5">PDD-24b-2</strain>
    </source>
</reference>
<accession>A0AA38HB92</accession>
<keyword evidence="6" id="KW-1185">Reference proteome</keyword>
<evidence type="ECO:0000313" key="5">
    <source>
        <dbReference type="EMBL" id="KAI9636409.1"/>
    </source>
</evidence>
<feature type="region of interest" description="Disordered" evidence="3">
    <location>
        <begin position="238"/>
        <end position="322"/>
    </location>
</feature>
<dbReference type="Proteomes" id="UP001164286">
    <property type="component" value="Unassembled WGS sequence"/>
</dbReference>
<dbReference type="GO" id="GO:0090575">
    <property type="term" value="C:RNA polymerase II transcription regulator complex"/>
    <property type="evidence" value="ECO:0007669"/>
    <property type="project" value="TreeGrafter"/>
</dbReference>
<dbReference type="SUPFAM" id="SSF57959">
    <property type="entry name" value="Leucine zipper domain"/>
    <property type="match status" value="1"/>
</dbReference>
<dbReference type="AlphaFoldDB" id="A0AA38HB92"/>
<feature type="compositionally biased region" description="Polar residues" evidence="3">
    <location>
        <begin position="56"/>
        <end position="69"/>
    </location>
</feature>
<comment type="subcellular location">
    <subcellularLocation>
        <location evidence="1">Nucleus</location>
    </subcellularLocation>
</comment>
<dbReference type="Gene3D" id="1.20.5.170">
    <property type="match status" value="1"/>
</dbReference>
<dbReference type="RefSeq" id="XP_052946186.1">
    <property type="nucleotide sequence ID" value="XM_053088754.1"/>
</dbReference>
<gene>
    <name evidence="5" type="ORF">MKK02DRAFT_33618</name>
</gene>
<feature type="region of interest" description="Disordered" evidence="3">
    <location>
        <begin position="56"/>
        <end position="81"/>
    </location>
</feature>
<dbReference type="CDD" id="cd14810">
    <property type="entry name" value="bZIP_u1"/>
    <property type="match status" value="1"/>
</dbReference>